<dbReference type="AlphaFoldDB" id="W4KED1"/>
<dbReference type="GeneID" id="20669980"/>
<protein>
    <submittedName>
        <fullName evidence="2">Uncharacterized protein</fullName>
    </submittedName>
</protein>
<reference evidence="2 3" key="1">
    <citation type="journal article" date="2012" name="New Phytol.">
        <title>Insight into trade-off between wood decay and parasitism from the genome of a fungal forest pathogen.</title>
        <authorList>
            <person name="Olson A."/>
            <person name="Aerts A."/>
            <person name="Asiegbu F."/>
            <person name="Belbahri L."/>
            <person name="Bouzid O."/>
            <person name="Broberg A."/>
            <person name="Canback B."/>
            <person name="Coutinho P.M."/>
            <person name="Cullen D."/>
            <person name="Dalman K."/>
            <person name="Deflorio G."/>
            <person name="van Diepen L.T."/>
            <person name="Dunand C."/>
            <person name="Duplessis S."/>
            <person name="Durling M."/>
            <person name="Gonthier P."/>
            <person name="Grimwood J."/>
            <person name="Fossdal C.G."/>
            <person name="Hansson D."/>
            <person name="Henrissat B."/>
            <person name="Hietala A."/>
            <person name="Himmelstrand K."/>
            <person name="Hoffmeister D."/>
            <person name="Hogberg N."/>
            <person name="James T.Y."/>
            <person name="Karlsson M."/>
            <person name="Kohler A."/>
            <person name="Kues U."/>
            <person name="Lee Y.H."/>
            <person name="Lin Y.C."/>
            <person name="Lind M."/>
            <person name="Lindquist E."/>
            <person name="Lombard V."/>
            <person name="Lucas S."/>
            <person name="Lunden K."/>
            <person name="Morin E."/>
            <person name="Murat C."/>
            <person name="Park J."/>
            <person name="Raffaello T."/>
            <person name="Rouze P."/>
            <person name="Salamov A."/>
            <person name="Schmutz J."/>
            <person name="Solheim H."/>
            <person name="Stahlberg J."/>
            <person name="Velez H."/>
            <person name="de Vries R.P."/>
            <person name="Wiebenga A."/>
            <person name="Woodward S."/>
            <person name="Yakovlev I."/>
            <person name="Garbelotto M."/>
            <person name="Martin F."/>
            <person name="Grigoriev I.V."/>
            <person name="Stenlid J."/>
        </authorList>
    </citation>
    <scope>NUCLEOTIDE SEQUENCE [LARGE SCALE GENOMIC DNA]</scope>
    <source>
        <strain evidence="2 3">TC 32-1</strain>
    </source>
</reference>
<dbReference type="HOGENOM" id="CLU_065217_0_0_1"/>
<evidence type="ECO:0000313" key="3">
    <source>
        <dbReference type="Proteomes" id="UP000030671"/>
    </source>
</evidence>
<sequence length="316" mass="35715">EKVVHTYTLTAGSANLQLSIASVRDFISPSSWTPPIPLNRGQYLLFLILRTGSVERPICNPVSIRLQMDPHNVHFAVFMFPTKSSLPEGCLYSLRVWLHANDVDHRLFSEDSLWVGRDPDFYSIKDAMFARLRNTTPDSQMYRIVLGRELIDLIIRWQPVACKVYSLSLEYDANGVGRVLFNDCIVRLDCSPTEVQFTIYMMPISSNPPGASHRIRVWLRSPVPPAYPSGPASSSASNNAICQRIWATDNFKIGHMLDFSKLGSKLIMGIPSPGGPQIKTSVSEKSLYRKDTLKYQEEQGYQDSTREKKIDRVDTV</sequence>
<organism evidence="2 3">
    <name type="scientific">Heterobasidion irregulare (strain TC 32-1)</name>
    <dbReference type="NCBI Taxonomy" id="747525"/>
    <lineage>
        <taxon>Eukaryota</taxon>
        <taxon>Fungi</taxon>
        <taxon>Dikarya</taxon>
        <taxon>Basidiomycota</taxon>
        <taxon>Agaricomycotina</taxon>
        <taxon>Agaricomycetes</taxon>
        <taxon>Russulales</taxon>
        <taxon>Bondarzewiaceae</taxon>
        <taxon>Heterobasidion</taxon>
        <taxon>Heterobasidion annosum species complex</taxon>
    </lineage>
</organism>
<feature type="compositionally biased region" description="Basic and acidic residues" evidence="1">
    <location>
        <begin position="304"/>
        <end position="316"/>
    </location>
</feature>
<feature type="non-terminal residue" evidence="2">
    <location>
        <position position="1"/>
    </location>
</feature>
<dbReference type="EMBL" id="KI925456">
    <property type="protein sequence ID" value="ETW84099.1"/>
    <property type="molecule type" value="Genomic_DNA"/>
</dbReference>
<gene>
    <name evidence="2" type="ORF">HETIRDRAFT_312785</name>
</gene>
<proteinExistence type="predicted"/>
<dbReference type="Proteomes" id="UP000030671">
    <property type="component" value="Unassembled WGS sequence"/>
</dbReference>
<evidence type="ECO:0000256" key="1">
    <source>
        <dbReference type="SAM" id="MobiDB-lite"/>
    </source>
</evidence>
<dbReference type="InParanoid" id="W4KED1"/>
<evidence type="ECO:0000313" key="2">
    <source>
        <dbReference type="EMBL" id="ETW84099.1"/>
    </source>
</evidence>
<name>W4KED1_HETIT</name>
<accession>W4KED1</accession>
<dbReference type="RefSeq" id="XP_009543809.1">
    <property type="nucleotide sequence ID" value="XM_009545514.1"/>
</dbReference>
<keyword evidence="3" id="KW-1185">Reference proteome</keyword>
<dbReference type="eggNOG" id="ENOG502SISZ">
    <property type="taxonomic scope" value="Eukaryota"/>
</dbReference>
<dbReference type="KEGG" id="hir:HETIRDRAFT_312785"/>
<dbReference type="OrthoDB" id="3210666at2759"/>
<feature type="region of interest" description="Disordered" evidence="1">
    <location>
        <begin position="296"/>
        <end position="316"/>
    </location>
</feature>